<evidence type="ECO:0000313" key="1">
    <source>
        <dbReference type="EMBL" id="KAH6827894.1"/>
    </source>
</evidence>
<organism evidence="1 2">
    <name type="scientific">Perilla frutescens var. hirtella</name>
    <name type="common">Perilla citriodora</name>
    <name type="synonym">Perilla setoyensis</name>
    <dbReference type="NCBI Taxonomy" id="608512"/>
    <lineage>
        <taxon>Eukaryota</taxon>
        <taxon>Viridiplantae</taxon>
        <taxon>Streptophyta</taxon>
        <taxon>Embryophyta</taxon>
        <taxon>Tracheophyta</taxon>
        <taxon>Spermatophyta</taxon>
        <taxon>Magnoliopsida</taxon>
        <taxon>eudicotyledons</taxon>
        <taxon>Gunneridae</taxon>
        <taxon>Pentapetalae</taxon>
        <taxon>asterids</taxon>
        <taxon>lamiids</taxon>
        <taxon>Lamiales</taxon>
        <taxon>Lamiaceae</taxon>
        <taxon>Nepetoideae</taxon>
        <taxon>Elsholtzieae</taxon>
        <taxon>Perilla</taxon>
    </lineage>
</organism>
<comment type="caution">
    <text evidence="1">The sequence shown here is derived from an EMBL/GenBank/DDBJ whole genome shotgun (WGS) entry which is preliminary data.</text>
</comment>
<proteinExistence type="predicted"/>
<accession>A0AAD4J666</accession>
<dbReference type="EMBL" id="SDAM02000137">
    <property type="protein sequence ID" value="KAH6827894.1"/>
    <property type="molecule type" value="Genomic_DNA"/>
</dbReference>
<evidence type="ECO:0000313" key="2">
    <source>
        <dbReference type="Proteomes" id="UP001190926"/>
    </source>
</evidence>
<name>A0AAD4J666_PERFH</name>
<reference evidence="1 2" key="1">
    <citation type="journal article" date="2021" name="Nat. Commun.">
        <title>Incipient diploidization of the medicinal plant Perilla within 10,000 years.</title>
        <authorList>
            <person name="Zhang Y."/>
            <person name="Shen Q."/>
            <person name="Leng L."/>
            <person name="Zhang D."/>
            <person name="Chen S."/>
            <person name="Shi Y."/>
            <person name="Ning Z."/>
            <person name="Chen S."/>
        </authorList>
    </citation>
    <scope>NUCLEOTIDE SEQUENCE [LARGE SCALE GENOMIC DNA]</scope>
    <source>
        <strain evidence="2">cv. PC099</strain>
    </source>
</reference>
<gene>
    <name evidence="1" type="ORF">C2S53_016440</name>
</gene>
<dbReference type="AlphaFoldDB" id="A0AAD4J666"/>
<keyword evidence="2" id="KW-1185">Reference proteome</keyword>
<dbReference type="Proteomes" id="UP001190926">
    <property type="component" value="Unassembled WGS sequence"/>
</dbReference>
<protein>
    <submittedName>
        <fullName evidence="1">Uncharacterized protein</fullName>
    </submittedName>
</protein>
<sequence>MELPERVWRSKERESLVNLLVEAAYRVDLGNTYVMGYFLLGASSELSAEFGKLISREDILSEMESLKDRLLNFLWFTSLNGVFYDEALNEVYVSPEYYAAFEKGEEPRRKRKYRIFGEPMYKDLKAIFFYGRADVADWDWLTRSFNGGEGVFLSADQSWPMSNPGIAAGYGPSGPTFRVRG</sequence>